<dbReference type="InterPro" id="IPR031337">
    <property type="entry name" value="KDPG/KHG_AS_1"/>
</dbReference>
<dbReference type="AlphaFoldDB" id="A0A4Y2BLF8"/>
<dbReference type="Proteomes" id="UP000499080">
    <property type="component" value="Unassembled WGS sequence"/>
</dbReference>
<comment type="caution">
    <text evidence="1">The sequence shown here is derived from an EMBL/GenBank/DDBJ whole genome shotgun (WGS) entry which is preliminary data.</text>
</comment>
<proteinExistence type="predicted"/>
<accession>A0A4Y2BLF8</accession>
<dbReference type="PROSITE" id="PS00159">
    <property type="entry name" value="ALDOLASE_KDPG_KHG_1"/>
    <property type="match status" value="1"/>
</dbReference>
<organism evidence="1 2">
    <name type="scientific">Araneus ventricosus</name>
    <name type="common">Orbweaver spider</name>
    <name type="synonym">Epeira ventricosa</name>
    <dbReference type="NCBI Taxonomy" id="182803"/>
    <lineage>
        <taxon>Eukaryota</taxon>
        <taxon>Metazoa</taxon>
        <taxon>Ecdysozoa</taxon>
        <taxon>Arthropoda</taxon>
        <taxon>Chelicerata</taxon>
        <taxon>Arachnida</taxon>
        <taxon>Araneae</taxon>
        <taxon>Araneomorphae</taxon>
        <taxon>Entelegynae</taxon>
        <taxon>Araneoidea</taxon>
        <taxon>Araneidae</taxon>
        <taxon>Araneus</taxon>
    </lineage>
</organism>
<reference evidence="1 2" key="1">
    <citation type="journal article" date="2019" name="Sci. Rep.">
        <title>Orb-weaving spider Araneus ventricosus genome elucidates the spidroin gene catalogue.</title>
        <authorList>
            <person name="Kono N."/>
            <person name="Nakamura H."/>
            <person name="Ohtoshi R."/>
            <person name="Moran D.A.P."/>
            <person name="Shinohara A."/>
            <person name="Yoshida Y."/>
            <person name="Fujiwara M."/>
            <person name="Mori M."/>
            <person name="Tomita M."/>
            <person name="Arakawa K."/>
        </authorList>
    </citation>
    <scope>NUCLEOTIDE SEQUENCE [LARGE SCALE GENOMIC DNA]</scope>
</reference>
<gene>
    <name evidence="1" type="ORF">AVEN_216441_1</name>
</gene>
<protein>
    <submittedName>
        <fullName evidence="1">Uncharacterized protein</fullName>
    </submittedName>
</protein>
<sequence>MSWNPEIEPVLTPSVAIIYRLCLDNRCPRADSKAQQSSKSALNGFIPIVVKKTNRVRLANDKGFPTAMVLINFGLTTLEITLRFFKCYPGSHQCLSHEKFSTALKEFYVWGSHNWLHISFVLSLSLQFSLEMIASLLPQTCDDEQVMKESCE</sequence>
<dbReference type="EMBL" id="BGPR01000091">
    <property type="protein sequence ID" value="GBL93082.1"/>
    <property type="molecule type" value="Genomic_DNA"/>
</dbReference>
<keyword evidence="2" id="KW-1185">Reference proteome</keyword>
<name>A0A4Y2BLF8_ARAVE</name>
<evidence type="ECO:0000313" key="1">
    <source>
        <dbReference type="EMBL" id="GBL93082.1"/>
    </source>
</evidence>
<evidence type="ECO:0000313" key="2">
    <source>
        <dbReference type="Proteomes" id="UP000499080"/>
    </source>
</evidence>